<dbReference type="PANTHER" id="PTHR43394:SF1">
    <property type="entry name" value="ATP-BINDING CASSETTE SUB-FAMILY B MEMBER 10, MITOCHONDRIAL"/>
    <property type="match status" value="1"/>
</dbReference>
<dbReference type="GO" id="GO:0005524">
    <property type="term" value="F:ATP binding"/>
    <property type="evidence" value="ECO:0007669"/>
    <property type="project" value="UniProtKB-KW"/>
</dbReference>
<dbReference type="Pfam" id="PF00664">
    <property type="entry name" value="ABC_membrane"/>
    <property type="match status" value="1"/>
</dbReference>
<dbReference type="PANTHER" id="PTHR43394">
    <property type="entry name" value="ATP-DEPENDENT PERMEASE MDL1, MITOCHONDRIAL"/>
    <property type="match status" value="1"/>
</dbReference>
<evidence type="ECO:0000256" key="4">
    <source>
        <dbReference type="ARBA" id="ARBA00022840"/>
    </source>
</evidence>
<comment type="subcellular location">
    <subcellularLocation>
        <location evidence="1">Cell membrane</location>
        <topology evidence="1">Multi-pass membrane protein</topology>
    </subcellularLocation>
</comment>
<dbReference type="PROSITE" id="PS50893">
    <property type="entry name" value="ABC_TRANSPORTER_2"/>
    <property type="match status" value="1"/>
</dbReference>
<sequence>MTGTVVRPPLTGSAETWDDTPVAERVPAALVPSHAGPPWRRIAELRGRHLLRAERAEDYYAASLDPERALPVAQRGVVGRFALDLVRTRRRTVVALLVLHGLAALAGLVVPRFVGRLVDDVSAPGTTLAQVDALALAVAAVVVVQAVLTFLALRTSVRFGQDLLASAREYVVDTVLGLPLGRVESASSGDLVTRVTRDVSTMSQSVRYGLPEAAVALAATVLTIGAMLVNSVLLAAPLILSAPVLVLSVRRYLRRAAQGYVTEGGTYSLINTSLTETVEGARTVEALGLQHRRNAVNDADVAESSQAERYTMTLRNVLFGALGIAFDTPLVLVLALGAYGVARGWVTLGQLTAATLYVQALREPLQRLIRNLDQLQVGIASTARLLGVAEVQQDREAGDALPEGNRLVGADLRFAYRPGRDVLHGVDLELQPGERLAIVGPSGSGKSTLGRLLAGINGPRTGSVTVGGVELLALPLPVLRTEVALVTQEHHVFAGSLRDNVVLAREDAPDEVVLEALRTVDALDWVQRLPRGLDTRLGSGQLEPTPAQAQQIALARLVVADPHTLVLDEATSLIDPTTARHLEGSMAALLQDRSVVAIAHRLHTAHDADRIAVVIDGRIAELGSHDELVARDGEYARLWRAWTS</sequence>
<dbReference type="Gene3D" id="1.20.1560.10">
    <property type="entry name" value="ABC transporter type 1, transmembrane domain"/>
    <property type="match status" value="1"/>
</dbReference>
<feature type="domain" description="ABC transmembrane type-1" evidence="9">
    <location>
        <begin position="94"/>
        <end position="376"/>
    </location>
</feature>
<reference evidence="11" key="1">
    <citation type="journal article" date="2019" name="Int. J. Syst. Evol. Microbiol.">
        <title>The Global Catalogue of Microorganisms (GCM) 10K type strain sequencing project: providing services to taxonomists for standard genome sequencing and annotation.</title>
        <authorList>
            <consortium name="The Broad Institute Genomics Platform"/>
            <consortium name="The Broad Institute Genome Sequencing Center for Infectious Disease"/>
            <person name="Wu L."/>
            <person name="Ma J."/>
        </authorList>
    </citation>
    <scope>NUCLEOTIDE SEQUENCE [LARGE SCALE GENOMIC DNA]</scope>
    <source>
        <strain evidence="11">JCM 16540</strain>
    </source>
</reference>
<proteinExistence type="predicted"/>
<keyword evidence="2 7" id="KW-0812">Transmembrane</keyword>
<keyword evidence="3" id="KW-0547">Nucleotide-binding</keyword>
<feature type="transmembrane region" description="Helical" evidence="7">
    <location>
        <begin position="93"/>
        <end position="114"/>
    </location>
</feature>
<dbReference type="Proteomes" id="UP001500767">
    <property type="component" value="Unassembled WGS sequence"/>
</dbReference>
<accession>A0ABP6XLC3</accession>
<name>A0ABP6XLC3_9ACTN</name>
<dbReference type="CDD" id="cd07346">
    <property type="entry name" value="ABC_6TM_exporters"/>
    <property type="match status" value="1"/>
</dbReference>
<evidence type="ECO:0000256" key="1">
    <source>
        <dbReference type="ARBA" id="ARBA00004651"/>
    </source>
</evidence>
<keyword evidence="11" id="KW-1185">Reference proteome</keyword>
<dbReference type="InterPro" id="IPR003439">
    <property type="entry name" value="ABC_transporter-like_ATP-bd"/>
</dbReference>
<keyword evidence="5 7" id="KW-1133">Transmembrane helix</keyword>
<evidence type="ECO:0000256" key="6">
    <source>
        <dbReference type="ARBA" id="ARBA00023136"/>
    </source>
</evidence>
<organism evidence="10 11">
    <name type="scientific">Microlunatus spumicola</name>
    <dbReference type="NCBI Taxonomy" id="81499"/>
    <lineage>
        <taxon>Bacteria</taxon>
        <taxon>Bacillati</taxon>
        <taxon>Actinomycetota</taxon>
        <taxon>Actinomycetes</taxon>
        <taxon>Propionibacteriales</taxon>
        <taxon>Propionibacteriaceae</taxon>
        <taxon>Microlunatus</taxon>
    </lineage>
</organism>
<dbReference type="InterPro" id="IPR011527">
    <property type="entry name" value="ABC1_TM_dom"/>
</dbReference>
<dbReference type="Gene3D" id="3.40.50.300">
    <property type="entry name" value="P-loop containing nucleotide triphosphate hydrolases"/>
    <property type="match status" value="1"/>
</dbReference>
<dbReference type="InterPro" id="IPR039421">
    <property type="entry name" value="Type_1_exporter"/>
</dbReference>
<dbReference type="RefSeq" id="WP_204910368.1">
    <property type="nucleotide sequence ID" value="NZ_BAAAYR010000002.1"/>
</dbReference>
<dbReference type="EMBL" id="BAAAYR010000002">
    <property type="protein sequence ID" value="GAA3567936.1"/>
    <property type="molecule type" value="Genomic_DNA"/>
</dbReference>
<dbReference type="PROSITE" id="PS50929">
    <property type="entry name" value="ABC_TM1F"/>
    <property type="match status" value="1"/>
</dbReference>
<evidence type="ECO:0000313" key="10">
    <source>
        <dbReference type="EMBL" id="GAA3567936.1"/>
    </source>
</evidence>
<feature type="transmembrane region" description="Helical" evidence="7">
    <location>
        <begin position="134"/>
        <end position="153"/>
    </location>
</feature>
<evidence type="ECO:0000313" key="11">
    <source>
        <dbReference type="Proteomes" id="UP001500767"/>
    </source>
</evidence>
<dbReference type="InterPro" id="IPR027417">
    <property type="entry name" value="P-loop_NTPase"/>
</dbReference>
<dbReference type="InterPro" id="IPR003593">
    <property type="entry name" value="AAA+_ATPase"/>
</dbReference>
<evidence type="ECO:0000256" key="2">
    <source>
        <dbReference type="ARBA" id="ARBA00022692"/>
    </source>
</evidence>
<feature type="domain" description="ABC transporter" evidence="8">
    <location>
        <begin position="407"/>
        <end position="641"/>
    </location>
</feature>
<dbReference type="SMART" id="SM00382">
    <property type="entry name" value="AAA"/>
    <property type="match status" value="1"/>
</dbReference>
<comment type="caution">
    <text evidence="10">The sequence shown here is derived from an EMBL/GenBank/DDBJ whole genome shotgun (WGS) entry which is preliminary data.</text>
</comment>
<evidence type="ECO:0000256" key="7">
    <source>
        <dbReference type="SAM" id="Phobius"/>
    </source>
</evidence>
<dbReference type="Pfam" id="PF00005">
    <property type="entry name" value="ABC_tran"/>
    <property type="match status" value="1"/>
</dbReference>
<evidence type="ECO:0000259" key="8">
    <source>
        <dbReference type="PROSITE" id="PS50893"/>
    </source>
</evidence>
<keyword evidence="4 10" id="KW-0067">ATP-binding</keyword>
<keyword evidence="6 7" id="KW-0472">Membrane</keyword>
<feature type="transmembrane region" description="Helical" evidence="7">
    <location>
        <begin position="210"/>
        <end position="228"/>
    </location>
</feature>
<evidence type="ECO:0000259" key="9">
    <source>
        <dbReference type="PROSITE" id="PS50929"/>
    </source>
</evidence>
<protein>
    <submittedName>
        <fullName evidence="10">ABC transporter ATP-binding protein</fullName>
    </submittedName>
</protein>
<evidence type="ECO:0000256" key="5">
    <source>
        <dbReference type="ARBA" id="ARBA00022989"/>
    </source>
</evidence>
<dbReference type="SUPFAM" id="SSF90123">
    <property type="entry name" value="ABC transporter transmembrane region"/>
    <property type="match status" value="1"/>
</dbReference>
<dbReference type="SUPFAM" id="SSF52540">
    <property type="entry name" value="P-loop containing nucleoside triphosphate hydrolases"/>
    <property type="match status" value="1"/>
</dbReference>
<dbReference type="InterPro" id="IPR036640">
    <property type="entry name" value="ABC1_TM_sf"/>
</dbReference>
<evidence type="ECO:0000256" key="3">
    <source>
        <dbReference type="ARBA" id="ARBA00022741"/>
    </source>
</evidence>
<gene>
    <name evidence="10" type="ORF">GCM10022197_25140</name>
</gene>
<feature type="transmembrane region" description="Helical" evidence="7">
    <location>
        <begin position="234"/>
        <end position="253"/>
    </location>
</feature>
<feature type="transmembrane region" description="Helical" evidence="7">
    <location>
        <begin position="317"/>
        <end position="339"/>
    </location>
</feature>